<evidence type="ECO:0000256" key="3">
    <source>
        <dbReference type="ARBA" id="ARBA00023274"/>
    </source>
</evidence>
<dbReference type="HAMAP" id="MF_01478">
    <property type="entry name" value="Ribosomal_L12_arch"/>
    <property type="match status" value="1"/>
</dbReference>
<dbReference type="AlphaFoldDB" id="A0A7R9Y9N8"/>
<evidence type="ECO:0000313" key="5">
    <source>
        <dbReference type="EMBL" id="CAD8254262.1"/>
    </source>
</evidence>
<dbReference type="PANTHER" id="PTHR21141">
    <property type="entry name" value="60S ACIDIC RIBOSOMAL PROTEIN FAMILY MEMBER"/>
    <property type="match status" value="1"/>
</dbReference>
<sequence>MKHIAAYILAVLGGNATPSAEDVTAIITAAGGEADEESLTKMLGDLEGKDVAELMLAGKTRLVETMGSAVMAAGAAAGGGGGDAAAGGGAAAAEAEPEPEPEPEEEIDLGGGMDMFGGGEADY</sequence>
<gene>
    <name evidence="5" type="ORF">PPYR1160_LOCUS3754</name>
</gene>
<keyword evidence="3" id="KW-0687">Ribonucleoprotein</keyword>
<dbReference type="InterPro" id="IPR027534">
    <property type="entry name" value="Ribosomal_P1/P2"/>
</dbReference>
<feature type="compositionally biased region" description="Gly residues" evidence="4">
    <location>
        <begin position="109"/>
        <end position="123"/>
    </location>
</feature>
<protein>
    <recommendedName>
        <fullName evidence="6">60S acidic ribosomal protein P2</fullName>
    </recommendedName>
</protein>
<evidence type="ECO:0008006" key="6">
    <source>
        <dbReference type="Google" id="ProtNLM"/>
    </source>
</evidence>
<dbReference type="CDD" id="cd05833">
    <property type="entry name" value="Ribosomal_P2"/>
    <property type="match status" value="1"/>
</dbReference>
<reference evidence="5" key="1">
    <citation type="submission" date="2021-01" db="EMBL/GenBank/DDBJ databases">
        <authorList>
            <person name="Corre E."/>
            <person name="Pelletier E."/>
            <person name="Niang G."/>
            <person name="Scheremetjew M."/>
            <person name="Finn R."/>
            <person name="Kale V."/>
            <person name="Holt S."/>
            <person name="Cochrane G."/>
            <person name="Meng A."/>
            <person name="Brown T."/>
            <person name="Cohen L."/>
        </authorList>
    </citation>
    <scope>NUCLEOTIDE SEQUENCE</scope>
    <source>
        <strain evidence="5">CCMP2078</strain>
    </source>
</reference>
<dbReference type="InterPro" id="IPR038716">
    <property type="entry name" value="P1/P2_N_sf"/>
</dbReference>
<evidence type="ECO:0000256" key="4">
    <source>
        <dbReference type="SAM" id="MobiDB-lite"/>
    </source>
</evidence>
<feature type="region of interest" description="Disordered" evidence="4">
    <location>
        <begin position="76"/>
        <end position="123"/>
    </location>
</feature>
<dbReference type="Pfam" id="PF00428">
    <property type="entry name" value="Ribosomal_60s"/>
    <property type="match status" value="1"/>
</dbReference>
<organism evidence="5">
    <name type="scientific">Pinguiococcus pyrenoidosus</name>
    <dbReference type="NCBI Taxonomy" id="172671"/>
    <lineage>
        <taxon>Eukaryota</taxon>
        <taxon>Sar</taxon>
        <taxon>Stramenopiles</taxon>
        <taxon>Ochrophyta</taxon>
        <taxon>Pinguiophyceae</taxon>
        <taxon>Pinguiochrysidales</taxon>
        <taxon>Pinguiochrysidaceae</taxon>
        <taxon>Pinguiococcus</taxon>
    </lineage>
</organism>
<dbReference type="GO" id="GO:0022625">
    <property type="term" value="C:cytosolic large ribosomal subunit"/>
    <property type="evidence" value="ECO:0007669"/>
    <property type="project" value="InterPro"/>
</dbReference>
<dbReference type="FunFam" id="1.10.10.1410:FF:000002">
    <property type="entry name" value="60S acidic ribosomal protein P2"/>
    <property type="match status" value="1"/>
</dbReference>
<comment type="similarity">
    <text evidence="1">Belongs to the eukaryotic ribosomal protein P1/P2 family.</text>
</comment>
<proteinExistence type="inferred from homology"/>
<dbReference type="GO" id="GO:0002182">
    <property type="term" value="P:cytoplasmic translational elongation"/>
    <property type="evidence" value="ECO:0007669"/>
    <property type="project" value="InterPro"/>
</dbReference>
<evidence type="ECO:0000256" key="2">
    <source>
        <dbReference type="ARBA" id="ARBA00022980"/>
    </source>
</evidence>
<dbReference type="Gene3D" id="1.10.10.1410">
    <property type="match status" value="1"/>
</dbReference>
<feature type="compositionally biased region" description="Gly residues" evidence="4">
    <location>
        <begin position="76"/>
        <end position="90"/>
    </location>
</feature>
<dbReference type="InterPro" id="IPR044076">
    <property type="entry name" value="Ribosomal_P2"/>
</dbReference>
<accession>A0A7R9Y9N8</accession>
<name>A0A7R9Y9N8_9STRA</name>
<keyword evidence="2" id="KW-0689">Ribosomal protein</keyword>
<dbReference type="EMBL" id="HBEA01004917">
    <property type="protein sequence ID" value="CAD8254262.1"/>
    <property type="molecule type" value="Transcribed_RNA"/>
</dbReference>
<dbReference type="PANTHER" id="PTHR21141:SF5">
    <property type="entry name" value="LARGE RIBOSOMAL SUBUNIT PROTEIN P2"/>
    <property type="match status" value="1"/>
</dbReference>
<feature type="compositionally biased region" description="Acidic residues" evidence="4">
    <location>
        <begin position="95"/>
        <end position="108"/>
    </location>
</feature>
<dbReference type="GO" id="GO:0003735">
    <property type="term" value="F:structural constituent of ribosome"/>
    <property type="evidence" value="ECO:0007669"/>
    <property type="project" value="InterPro"/>
</dbReference>
<evidence type="ECO:0000256" key="1">
    <source>
        <dbReference type="ARBA" id="ARBA00005436"/>
    </source>
</evidence>